<gene>
    <name evidence="1" type="ORF">GPU96_08g15030</name>
    <name evidence="2" type="ORF">PFJ87_08g00680</name>
</gene>
<reference evidence="1" key="1">
    <citation type="submission" date="2021-05" db="EMBL/GenBank/DDBJ databases">
        <title>Encephalitozoon hellem ATCC 50604 Complete Genome.</title>
        <authorList>
            <person name="Mascarenhas dos Santos A.C."/>
            <person name="Julian A.T."/>
            <person name="Pombert J.-F."/>
        </authorList>
    </citation>
    <scope>NUCLEOTIDE SEQUENCE</scope>
    <source>
        <strain evidence="1">ATCC 50604</strain>
    </source>
</reference>
<dbReference type="OrthoDB" id="2192419at2759"/>
<proteinExistence type="predicted"/>
<dbReference type="EMBL" id="CP119069">
    <property type="protein sequence ID" value="WEL39209.1"/>
    <property type="molecule type" value="Genomic_DNA"/>
</dbReference>
<reference evidence="2 4" key="2">
    <citation type="submission" date="2023-02" db="EMBL/GenBank/DDBJ databases">
        <title>Encephalitozoon hellem ATCC 50451 complete genome.</title>
        <authorList>
            <person name="Mascarenhas dos Santos A.C."/>
            <person name="Julian A.T."/>
            <person name="Pombert J.-F."/>
        </authorList>
    </citation>
    <scope>NUCLEOTIDE SEQUENCE [LARGE SCALE GENOMIC DNA]</scope>
    <source>
        <strain evidence="2 4">ATCC 50451</strain>
    </source>
</reference>
<accession>A0A9Q9FA11</accession>
<name>A0A9Q9FA11_ENCHE</name>
<protein>
    <submittedName>
        <fullName evidence="1">Uncharacterized protein</fullName>
    </submittedName>
</protein>
<sequence length="64" mass="7285">MDEMEILKKLKEISARSKELDSKLLETTRSFESYADASSKMEAISTKIARVFALYKDLVGLLNK</sequence>
<keyword evidence="4" id="KW-1185">Reference proteome</keyword>
<dbReference type="Proteomes" id="UP001217963">
    <property type="component" value="Chromosome VIII"/>
</dbReference>
<evidence type="ECO:0000313" key="2">
    <source>
        <dbReference type="EMBL" id="WEL39209.1"/>
    </source>
</evidence>
<dbReference type="AlphaFoldDB" id="A0A9Q9FA11"/>
<organism evidence="1 3">
    <name type="scientific">Encephalitozoon hellem</name>
    <name type="common">Microsporidian parasite</name>
    <dbReference type="NCBI Taxonomy" id="27973"/>
    <lineage>
        <taxon>Eukaryota</taxon>
        <taxon>Fungi</taxon>
        <taxon>Fungi incertae sedis</taxon>
        <taxon>Microsporidia</taxon>
        <taxon>Unikaryonidae</taxon>
        <taxon>Encephalitozoon</taxon>
    </lineage>
</organism>
<dbReference type="Proteomes" id="UP001059546">
    <property type="component" value="Chromosome VIII"/>
</dbReference>
<evidence type="ECO:0000313" key="4">
    <source>
        <dbReference type="Proteomes" id="UP001217963"/>
    </source>
</evidence>
<evidence type="ECO:0000313" key="3">
    <source>
        <dbReference type="Proteomes" id="UP001059546"/>
    </source>
</evidence>
<dbReference type="EMBL" id="CP075154">
    <property type="protein sequence ID" value="UTX43732.1"/>
    <property type="molecule type" value="Genomic_DNA"/>
</dbReference>
<evidence type="ECO:0000313" key="1">
    <source>
        <dbReference type="EMBL" id="UTX43732.1"/>
    </source>
</evidence>